<dbReference type="EMBL" id="MKHE01000029">
    <property type="protein sequence ID" value="OWK00989.1"/>
    <property type="molecule type" value="Genomic_DNA"/>
</dbReference>
<dbReference type="Proteomes" id="UP000242450">
    <property type="component" value="Chromosome 29"/>
</dbReference>
<evidence type="ECO:0000313" key="2">
    <source>
        <dbReference type="Proteomes" id="UP000242450"/>
    </source>
</evidence>
<protein>
    <submittedName>
        <fullName evidence="1">Uncharacterized protein</fullName>
    </submittedName>
</protein>
<gene>
    <name evidence="1" type="ORF">Celaphus_00018261</name>
</gene>
<accession>A0A212C4Q7</accession>
<comment type="caution">
    <text evidence="1">The sequence shown here is derived from an EMBL/GenBank/DDBJ whole genome shotgun (WGS) entry which is preliminary data.</text>
</comment>
<keyword evidence="2" id="KW-1185">Reference proteome</keyword>
<organism evidence="1 2">
    <name type="scientific">Cervus elaphus hippelaphus</name>
    <name type="common">European red deer</name>
    <dbReference type="NCBI Taxonomy" id="46360"/>
    <lineage>
        <taxon>Eukaryota</taxon>
        <taxon>Metazoa</taxon>
        <taxon>Chordata</taxon>
        <taxon>Craniata</taxon>
        <taxon>Vertebrata</taxon>
        <taxon>Euteleostomi</taxon>
        <taxon>Mammalia</taxon>
        <taxon>Eutheria</taxon>
        <taxon>Laurasiatheria</taxon>
        <taxon>Artiodactyla</taxon>
        <taxon>Ruminantia</taxon>
        <taxon>Pecora</taxon>
        <taxon>Cervidae</taxon>
        <taxon>Cervinae</taxon>
        <taxon>Cervus</taxon>
    </lineage>
</organism>
<evidence type="ECO:0000313" key="1">
    <source>
        <dbReference type="EMBL" id="OWK00989.1"/>
    </source>
</evidence>
<sequence length="143" mass="15990">LKHLDPGLLMAWREPQRSALEPSGPPGKMSLPTRIYGKYSPEASVSRVQVSELCQGRLGRHQYALPCQDPIALITWIGDFLGPSPVSWMVQAGIRTETQIHGASLSKNTPGLKRSSLQWSCSRSRPPEWLRIQQHSSHPIWTT</sequence>
<feature type="non-terminal residue" evidence="1">
    <location>
        <position position="143"/>
    </location>
</feature>
<reference evidence="1 2" key="1">
    <citation type="journal article" date="2018" name="Mol. Genet. Genomics">
        <title>The red deer Cervus elaphus genome CerEla1.0: sequencing, annotating, genes, and chromosomes.</title>
        <authorList>
            <person name="Bana N.A."/>
            <person name="Nyiri A."/>
            <person name="Nagy J."/>
            <person name="Frank K."/>
            <person name="Nagy T."/>
            <person name="Steger V."/>
            <person name="Schiller M."/>
            <person name="Lakatos P."/>
            <person name="Sugar L."/>
            <person name="Horn P."/>
            <person name="Barta E."/>
            <person name="Orosz L."/>
        </authorList>
    </citation>
    <scope>NUCLEOTIDE SEQUENCE [LARGE SCALE GENOMIC DNA]</scope>
    <source>
        <strain evidence="1">Hungarian</strain>
    </source>
</reference>
<proteinExistence type="predicted"/>
<name>A0A212C4Q7_CEREH</name>
<dbReference type="AlphaFoldDB" id="A0A212C4Q7"/>
<feature type="non-terminal residue" evidence="1">
    <location>
        <position position="1"/>
    </location>
</feature>